<keyword evidence="3" id="KW-1185">Reference proteome</keyword>
<feature type="region of interest" description="Disordered" evidence="1">
    <location>
        <begin position="86"/>
        <end position="227"/>
    </location>
</feature>
<sequence length="227" mass="22858">CSSAGANHHRLRVPPWRGTTTSGVTPWRPAPAAAATTIRSGDGDDDDARRKPAATGVLRATASLAAPAGLGQSRDLHRLHAISAHRAATSPRRWSQPAEVRAPFAASPRCRSLAVRPPPLHTAGASSPSRGLPTAGSPPLPIAGANSSSHDLPTAGSPPLRAAGAPLRTAGASSPSRGLPTAGSLPLPAAGASPSSRDLPTAGSPPLCAAGARRPNHRRCASPRSRS</sequence>
<dbReference type="InParanoid" id="A0A0P0W420"/>
<dbReference type="Gramene" id="Os03t0752400-00">
    <property type="protein sequence ID" value="Os03t0752400-00"/>
    <property type="gene ID" value="Os03g0752400"/>
</dbReference>
<dbReference type="EMBL" id="AP014959">
    <property type="protein sequence ID" value="BAS86424.1"/>
    <property type="molecule type" value="Genomic_DNA"/>
</dbReference>
<reference evidence="2 3" key="3">
    <citation type="journal article" date="2013" name="Rice">
        <title>Improvement of the Oryza sativa Nipponbare reference genome using next generation sequence and optical map data.</title>
        <authorList>
            <person name="Kawahara Y."/>
            <person name="de la Bastide M."/>
            <person name="Hamilton J.P."/>
            <person name="Kanamori H."/>
            <person name="McCombie W.R."/>
            <person name="Ouyang S."/>
            <person name="Schwartz D.C."/>
            <person name="Tanaka T."/>
            <person name="Wu J."/>
            <person name="Zhou S."/>
            <person name="Childs K.L."/>
            <person name="Davidson R.M."/>
            <person name="Lin H."/>
            <person name="Quesada-Ocampo L."/>
            <person name="Vaillancourt B."/>
            <person name="Sakai H."/>
            <person name="Lee S.S."/>
            <person name="Kim J."/>
            <person name="Numa H."/>
            <person name="Itoh T."/>
            <person name="Buell C.R."/>
            <person name="Matsumoto T."/>
        </authorList>
    </citation>
    <scope>NUCLEOTIDE SEQUENCE [LARGE SCALE GENOMIC DNA]</scope>
    <source>
        <strain evidence="3">cv. Nipponbare</strain>
    </source>
</reference>
<gene>
    <name evidence="2" type="ordered locus">Os03g0752400</name>
    <name evidence="2" type="ORF">OSNPB_030752400</name>
</gene>
<dbReference type="Proteomes" id="UP000059680">
    <property type="component" value="Chromosome 3"/>
</dbReference>
<reference evidence="3" key="1">
    <citation type="journal article" date="2005" name="Nature">
        <title>The map-based sequence of the rice genome.</title>
        <authorList>
            <consortium name="International rice genome sequencing project (IRGSP)"/>
            <person name="Matsumoto T."/>
            <person name="Wu J."/>
            <person name="Kanamori H."/>
            <person name="Katayose Y."/>
            <person name="Fujisawa M."/>
            <person name="Namiki N."/>
            <person name="Mizuno H."/>
            <person name="Yamamoto K."/>
            <person name="Antonio B.A."/>
            <person name="Baba T."/>
            <person name="Sakata K."/>
            <person name="Nagamura Y."/>
            <person name="Aoki H."/>
            <person name="Arikawa K."/>
            <person name="Arita K."/>
            <person name="Bito T."/>
            <person name="Chiden Y."/>
            <person name="Fujitsuka N."/>
            <person name="Fukunaka R."/>
            <person name="Hamada M."/>
            <person name="Harada C."/>
            <person name="Hayashi A."/>
            <person name="Hijishita S."/>
            <person name="Honda M."/>
            <person name="Hosokawa S."/>
            <person name="Ichikawa Y."/>
            <person name="Idonuma A."/>
            <person name="Iijima M."/>
            <person name="Ikeda M."/>
            <person name="Ikeno M."/>
            <person name="Ito K."/>
            <person name="Ito S."/>
            <person name="Ito T."/>
            <person name="Ito Y."/>
            <person name="Ito Y."/>
            <person name="Iwabuchi A."/>
            <person name="Kamiya K."/>
            <person name="Karasawa W."/>
            <person name="Kurita K."/>
            <person name="Katagiri S."/>
            <person name="Kikuta A."/>
            <person name="Kobayashi H."/>
            <person name="Kobayashi N."/>
            <person name="Machita K."/>
            <person name="Maehara T."/>
            <person name="Masukawa M."/>
            <person name="Mizubayashi T."/>
            <person name="Mukai Y."/>
            <person name="Nagasaki H."/>
            <person name="Nagata Y."/>
            <person name="Naito S."/>
            <person name="Nakashima M."/>
            <person name="Nakama Y."/>
            <person name="Nakamichi Y."/>
            <person name="Nakamura M."/>
            <person name="Meguro A."/>
            <person name="Negishi M."/>
            <person name="Ohta I."/>
            <person name="Ohta T."/>
            <person name="Okamoto M."/>
            <person name="Ono N."/>
            <person name="Saji S."/>
            <person name="Sakaguchi M."/>
            <person name="Sakai K."/>
            <person name="Shibata M."/>
            <person name="Shimokawa T."/>
            <person name="Song J."/>
            <person name="Takazaki Y."/>
            <person name="Terasawa K."/>
            <person name="Tsugane M."/>
            <person name="Tsuji K."/>
            <person name="Ueda S."/>
            <person name="Waki K."/>
            <person name="Yamagata H."/>
            <person name="Yamamoto M."/>
            <person name="Yamamoto S."/>
            <person name="Yamane H."/>
            <person name="Yoshiki S."/>
            <person name="Yoshihara R."/>
            <person name="Yukawa K."/>
            <person name="Zhong H."/>
            <person name="Yano M."/>
            <person name="Yuan Q."/>
            <person name="Ouyang S."/>
            <person name="Liu J."/>
            <person name="Jones K.M."/>
            <person name="Gansberger K."/>
            <person name="Moffat K."/>
            <person name="Hill J."/>
            <person name="Bera J."/>
            <person name="Fadrosh D."/>
            <person name="Jin S."/>
            <person name="Johri S."/>
            <person name="Kim M."/>
            <person name="Overton L."/>
            <person name="Reardon M."/>
            <person name="Tsitrin T."/>
            <person name="Vuong H."/>
            <person name="Weaver B."/>
            <person name="Ciecko A."/>
            <person name="Tallon L."/>
            <person name="Jackson J."/>
            <person name="Pai G."/>
            <person name="Aken S.V."/>
            <person name="Utterback T."/>
            <person name="Reidmuller S."/>
            <person name="Feldblyum T."/>
            <person name="Hsiao J."/>
            <person name="Zismann V."/>
            <person name="Iobst S."/>
            <person name="de Vazeille A.R."/>
            <person name="Buell C.R."/>
            <person name="Ying K."/>
            <person name="Li Y."/>
            <person name="Lu T."/>
            <person name="Huang Y."/>
            <person name="Zhao Q."/>
            <person name="Feng Q."/>
            <person name="Zhang L."/>
            <person name="Zhu J."/>
            <person name="Weng Q."/>
            <person name="Mu J."/>
            <person name="Lu Y."/>
            <person name="Fan D."/>
            <person name="Liu Y."/>
            <person name="Guan J."/>
            <person name="Zhang Y."/>
            <person name="Yu S."/>
            <person name="Liu X."/>
            <person name="Zhang Y."/>
            <person name="Hong G."/>
            <person name="Han B."/>
            <person name="Choisne N."/>
            <person name="Demange N."/>
            <person name="Orjeda G."/>
            <person name="Samain S."/>
            <person name="Cattolico L."/>
            <person name="Pelletier E."/>
            <person name="Couloux A."/>
            <person name="Segurens B."/>
            <person name="Wincker P."/>
            <person name="D'Hont A."/>
            <person name="Scarpelli C."/>
            <person name="Weissenbach J."/>
            <person name="Salanoubat M."/>
            <person name="Quetier F."/>
            <person name="Yu Y."/>
            <person name="Kim H.R."/>
            <person name="Rambo T."/>
            <person name="Currie J."/>
            <person name="Collura K."/>
            <person name="Luo M."/>
            <person name="Yang T."/>
            <person name="Ammiraju J.S.S."/>
            <person name="Engler F."/>
            <person name="Soderlund C."/>
            <person name="Wing R.A."/>
            <person name="Palmer L.E."/>
            <person name="de la Bastide M."/>
            <person name="Spiegel L."/>
            <person name="Nascimento L."/>
            <person name="Zutavern T."/>
            <person name="O'Shaughnessy A."/>
            <person name="Dike S."/>
            <person name="Dedhia N."/>
            <person name="Preston R."/>
            <person name="Balija V."/>
            <person name="McCombie W.R."/>
            <person name="Chow T."/>
            <person name="Chen H."/>
            <person name="Chung M."/>
            <person name="Chen C."/>
            <person name="Shaw J."/>
            <person name="Wu H."/>
            <person name="Hsiao K."/>
            <person name="Chao Y."/>
            <person name="Chu M."/>
            <person name="Cheng C."/>
            <person name="Hour A."/>
            <person name="Lee P."/>
            <person name="Lin S."/>
            <person name="Lin Y."/>
            <person name="Liou J."/>
            <person name="Liu S."/>
            <person name="Hsing Y."/>
            <person name="Raghuvanshi S."/>
            <person name="Mohanty A."/>
            <person name="Bharti A.K."/>
            <person name="Gaur A."/>
            <person name="Gupta V."/>
            <person name="Kumar D."/>
            <person name="Ravi V."/>
            <person name="Vij S."/>
            <person name="Kapur A."/>
            <person name="Khurana P."/>
            <person name="Khurana P."/>
            <person name="Khurana J.P."/>
            <person name="Tyagi A.K."/>
            <person name="Gaikwad K."/>
            <person name="Singh A."/>
            <person name="Dalal V."/>
            <person name="Srivastava S."/>
            <person name="Dixit A."/>
            <person name="Pal A.K."/>
            <person name="Ghazi I.A."/>
            <person name="Yadav M."/>
            <person name="Pandit A."/>
            <person name="Bhargava A."/>
            <person name="Sureshbabu K."/>
            <person name="Batra K."/>
            <person name="Sharma T.R."/>
            <person name="Mohapatra T."/>
            <person name="Singh N.K."/>
            <person name="Messing J."/>
            <person name="Nelson A.B."/>
            <person name="Fuks G."/>
            <person name="Kavchok S."/>
            <person name="Keizer G."/>
            <person name="Linton E."/>
            <person name="Llaca V."/>
            <person name="Song R."/>
            <person name="Tanyolac B."/>
            <person name="Young S."/>
            <person name="Ho-Il K."/>
            <person name="Hahn J.H."/>
            <person name="Sangsakoo G."/>
            <person name="Vanavichit A."/>
            <person name="de Mattos Luiz.A.T."/>
            <person name="Zimmer P.D."/>
            <person name="Malone G."/>
            <person name="Dellagostin O."/>
            <person name="de Oliveira A.C."/>
            <person name="Bevan M."/>
            <person name="Bancroft I."/>
            <person name="Minx P."/>
            <person name="Cordum H."/>
            <person name="Wilson R."/>
            <person name="Cheng Z."/>
            <person name="Jin W."/>
            <person name="Jiang J."/>
            <person name="Leong S.A."/>
            <person name="Iwama H."/>
            <person name="Gojobori T."/>
            <person name="Itoh T."/>
            <person name="Niimura Y."/>
            <person name="Fujii Y."/>
            <person name="Habara T."/>
            <person name="Sakai H."/>
            <person name="Sato Y."/>
            <person name="Wilson G."/>
            <person name="Kumar K."/>
            <person name="McCouch S."/>
            <person name="Juretic N."/>
            <person name="Hoen D."/>
            <person name="Wright S."/>
            <person name="Bruskiewich R."/>
            <person name="Bureau T."/>
            <person name="Miyao A."/>
            <person name="Hirochika H."/>
            <person name="Nishikawa T."/>
            <person name="Kadowaki K."/>
            <person name="Sugiura M."/>
            <person name="Burr B."/>
            <person name="Sasaki T."/>
        </authorList>
    </citation>
    <scope>NUCLEOTIDE SEQUENCE [LARGE SCALE GENOMIC DNA]</scope>
    <source>
        <strain evidence="3">cv. Nipponbare</strain>
    </source>
</reference>
<accession>A0A0P0W420</accession>
<evidence type="ECO:0000313" key="3">
    <source>
        <dbReference type="Proteomes" id="UP000059680"/>
    </source>
</evidence>
<evidence type="ECO:0000256" key="1">
    <source>
        <dbReference type="SAM" id="MobiDB-lite"/>
    </source>
</evidence>
<name>A0A0P0W420_ORYSJ</name>
<proteinExistence type="predicted"/>
<dbReference type="PaxDb" id="39947-A0A0P0W420"/>
<reference evidence="2 3" key="2">
    <citation type="journal article" date="2013" name="Plant Cell Physiol.">
        <title>Rice Annotation Project Database (RAP-DB): an integrative and interactive database for rice genomics.</title>
        <authorList>
            <person name="Sakai H."/>
            <person name="Lee S.S."/>
            <person name="Tanaka T."/>
            <person name="Numa H."/>
            <person name="Kim J."/>
            <person name="Kawahara Y."/>
            <person name="Wakimoto H."/>
            <person name="Yang C.C."/>
            <person name="Iwamoto M."/>
            <person name="Abe T."/>
            <person name="Yamada Y."/>
            <person name="Muto A."/>
            <person name="Inokuchi H."/>
            <person name="Ikemura T."/>
            <person name="Matsumoto T."/>
            <person name="Sasaki T."/>
            <person name="Itoh T."/>
        </authorList>
    </citation>
    <scope>NUCLEOTIDE SEQUENCE [LARGE SCALE GENOMIC DNA]</scope>
    <source>
        <strain evidence="3">cv. Nipponbare</strain>
    </source>
</reference>
<organism evidence="2 3">
    <name type="scientific">Oryza sativa subsp. japonica</name>
    <name type="common">Rice</name>
    <dbReference type="NCBI Taxonomy" id="39947"/>
    <lineage>
        <taxon>Eukaryota</taxon>
        <taxon>Viridiplantae</taxon>
        <taxon>Streptophyta</taxon>
        <taxon>Embryophyta</taxon>
        <taxon>Tracheophyta</taxon>
        <taxon>Spermatophyta</taxon>
        <taxon>Magnoliopsida</taxon>
        <taxon>Liliopsida</taxon>
        <taxon>Poales</taxon>
        <taxon>Poaceae</taxon>
        <taxon>BOP clade</taxon>
        <taxon>Oryzoideae</taxon>
        <taxon>Oryzeae</taxon>
        <taxon>Oryzinae</taxon>
        <taxon>Oryza</taxon>
        <taxon>Oryza sativa</taxon>
    </lineage>
</organism>
<feature type="region of interest" description="Disordered" evidence="1">
    <location>
        <begin position="1"/>
        <end position="54"/>
    </location>
</feature>
<dbReference type="AlphaFoldDB" id="A0A0P0W420"/>
<protein>
    <submittedName>
        <fullName evidence="2">Os03g0752400 protein</fullName>
    </submittedName>
</protein>
<feature type="non-terminal residue" evidence="2">
    <location>
        <position position="1"/>
    </location>
</feature>
<feature type="compositionally biased region" description="Basic residues" evidence="1">
    <location>
        <begin position="214"/>
        <end position="227"/>
    </location>
</feature>
<evidence type="ECO:0000313" key="2">
    <source>
        <dbReference type="EMBL" id="BAS86424.1"/>
    </source>
</evidence>